<dbReference type="InterPro" id="IPR005475">
    <property type="entry name" value="Transketolase-like_Pyr-bd"/>
</dbReference>
<dbReference type="SUPFAM" id="SSF52518">
    <property type="entry name" value="Thiamin diphosphate-binding fold (THDP-binding)"/>
    <property type="match status" value="2"/>
</dbReference>
<dbReference type="InterPro" id="IPR029061">
    <property type="entry name" value="THDP-binding"/>
</dbReference>
<feature type="binding site" evidence="8">
    <location>
        <position position="199"/>
    </location>
    <ligand>
        <name>Mg(2+)</name>
        <dbReference type="ChEBI" id="CHEBI:18420"/>
    </ligand>
</feature>
<evidence type="ECO:0000313" key="11">
    <source>
        <dbReference type="Proteomes" id="UP001143370"/>
    </source>
</evidence>
<dbReference type="Gene3D" id="3.40.50.920">
    <property type="match status" value="1"/>
</dbReference>
<dbReference type="PANTHER" id="PTHR43825:SF4">
    <property type="entry name" value="PYRUVATE DEHYDROGENASE E1 COMPONENT"/>
    <property type="match status" value="1"/>
</dbReference>
<dbReference type="Proteomes" id="UP001143370">
    <property type="component" value="Unassembled WGS sequence"/>
</dbReference>
<comment type="cofactor">
    <cofactor evidence="1 8">
        <name>Mg(2+)</name>
        <dbReference type="ChEBI" id="CHEBI:18420"/>
    </cofactor>
</comment>
<dbReference type="InterPro" id="IPR051157">
    <property type="entry name" value="PDH/Transketolase"/>
</dbReference>
<sequence length="793" mass="86178">MAKTATDSADHAAADIAILKELERKILWLATWTIHNANHVRPNADGLKVGGHQASSASLATIMTALYLRALRPEDRVAVKPHASPIFHAIQYLSGKQTREKLENFRAYGGAQSYPSRTKDIDDVDFSTGSVGLGVAQTLFASLVQDYLAAKGLGQGPEGKMVALVGDAEMDEGNIFEALLEGWKHGLRNTWWIVDYNRQSLDAVVREGLWERFESIFRNFGWDVVILKYGQLQQAAFREKGGAALKRWIDTCPNPLYSALTFQGGKAWRKRLMDDIGDQSEVSALLDRRSDDELAALMGNLGGHDLPSLVDAFEAARRHDRPVCFIAYTIKGFGLPLAGHKDNHAGLMTPTQVETLRTRHDVRPGHEWDLFEGLATPPATLQAFLDAVPFHTEGTRRHAPPKIEVPAALDVPLQPAMSTQQGFGLLLNEIGKREDTFARRVVTTSPDVTVSTNLGAWVNRRKLFAREELADTFKKERIPSTYNWEFAPSGQHLELGIAEMNLFTMLSALGLSHSLFGERLLPIGTLYDPFIERGLDALNYACYQDARFIIAATPSGVTLAPEGGAHQSIATPLIGMAQDGLASFEPAFVDELAVILRFAFAHVQAEDGGSASLRLSTRTIEQPRRTMDAALAADIVKGGYWLRRPGPNAQVVIAYSGALAPEAIEAVGLIAEDRRDVGLLAVTSADLLHGGWTQAQRAREAGDAGARAHVETLLDAVPPGCAIISAVDGHPATLGWLGAVHGHRARALGVEHFGQTGTIADLYRHVGIDAQGMVRAAQAMAPGRPIRHLRAVG</sequence>
<keyword evidence="8" id="KW-0460">Magnesium</keyword>
<evidence type="ECO:0000256" key="7">
    <source>
        <dbReference type="PIRNR" id="PIRNR000156"/>
    </source>
</evidence>
<name>A0A9W6JA53_9HYPH</name>
<dbReference type="Gene3D" id="3.40.50.970">
    <property type="match status" value="2"/>
</dbReference>
<dbReference type="Pfam" id="PF00456">
    <property type="entry name" value="Transketolase_N"/>
    <property type="match status" value="1"/>
</dbReference>
<dbReference type="PIRSF" id="PIRSF000156">
    <property type="entry name" value="Pyruvate_dh_E1"/>
    <property type="match status" value="1"/>
</dbReference>
<evidence type="ECO:0000256" key="5">
    <source>
        <dbReference type="ARBA" id="ARBA00017172"/>
    </source>
</evidence>
<evidence type="ECO:0000256" key="6">
    <source>
        <dbReference type="ARBA" id="ARBA00051231"/>
    </source>
</evidence>
<dbReference type="PANTHER" id="PTHR43825">
    <property type="entry name" value="PYRUVATE DEHYDROGENASE E1 COMPONENT"/>
    <property type="match status" value="1"/>
</dbReference>
<comment type="cofactor">
    <cofactor evidence="2 7">
        <name>thiamine diphosphate</name>
        <dbReference type="ChEBI" id="CHEBI:58937"/>
    </cofactor>
</comment>
<organism evidence="10 11">
    <name type="scientific">Ancylobacter dichloromethanicus</name>
    <dbReference type="NCBI Taxonomy" id="518825"/>
    <lineage>
        <taxon>Bacteria</taxon>
        <taxon>Pseudomonadati</taxon>
        <taxon>Pseudomonadota</taxon>
        <taxon>Alphaproteobacteria</taxon>
        <taxon>Hyphomicrobiales</taxon>
        <taxon>Xanthobacteraceae</taxon>
        <taxon>Ancylobacter</taxon>
    </lineage>
</organism>
<dbReference type="InterPro" id="IPR009014">
    <property type="entry name" value="Transketo_C/PFOR_II"/>
</dbReference>
<proteinExistence type="inferred from homology"/>
<reference evidence="10" key="2">
    <citation type="submission" date="2023-01" db="EMBL/GenBank/DDBJ databases">
        <authorList>
            <person name="Sun Q."/>
            <person name="Evtushenko L."/>
        </authorList>
    </citation>
    <scope>NUCLEOTIDE SEQUENCE</scope>
    <source>
        <strain evidence="10">VKM B-2484</strain>
    </source>
</reference>
<dbReference type="InterPro" id="IPR004660">
    <property type="entry name" value="PDH_E1"/>
</dbReference>
<evidence type="ECO:0000256" key="2">
    <source>
        <dbReference type="ARBA" id="ARBA00001964"/>
    </source>
</evidence>
<feature type="binding site" evidence="8">
    <location>
        <position position="197"/>
    </location>
    <ligand>
        <name>Mg(2+)</name>
        <dbReference type="ChEBI" id="CHEBI:18420"/>
    </ligand>
</feature>
<accession>A0A9W6JA53</accession>
<dbReference type="SUPFAM" id="SSF52922">
    <property type="entry name" value="TK C-terminal domain-like"/>
    <property type="match status" value="1"/>
</dbReference>
<comment type="caution">
    <text evidence="10">The sequence shown here is derived from an EMBL/GenBank/DDBJ whole genome shotgun (WGS) entry which is preliminary data.</text>
</comment>
<reference evidence="10" key="1">
    <citation type="journal article" date="2014" name="Int. J. Syst. Evol. Microbiol.">
        <title>Complete genome sequence of Corynebacterium casei LMG S-19264T (=DSM 44701T), isolated from a smear-ripened cheese.</title>
        <authorList>
            <consortium name="US DOE Joint Genome Institute (JGI-PGF)"/>
            <person name="Walter F."/>
            <person name="Albersmeier A."/>
            <person name="Kalinowski J."/>
            <person name="Ruckert C."/>
        </authorList>
    </citation>
    <scope>NUCLEOTIDE SEQUENCE</scope>
    <source>
        <strain evidence="10">VKM B-2484</strain>
    </source>
</reference>
<dbReference type="RefSeq" id="WP_213376118.1">
    <property type="nucleotide sequence ID" value="NZ_BSFJ01000017.1"/>
</dbReference>
<dbReference type="GO" id="GO:0004739">
    <property type="term" value="F:pyruvate dehydrogenase (acetyl-transferring) activity"/>
    <property type="evidence" value="ECO:0007669"/>
    <property type="project" value="UniProtKB-EC"/>
</dbReference>
<feature type="binding site" evidence="8">
    <location>
        <position position="167"/>
    </location>
    <ligand>
        <name>Mg(2+)</name>
        <dbReference type="ChEBI" id="CHEBI:18420"/>
    </ligand>
</feature>
<keyword evidence="7" id="KW-0560">Oxidoreductase</keyword>
<evidence type="ECO:0000256" key="8">
    <source>
        <dbReference type="PIRSR" id="PIRSR000156-1"/>
    </source>
</evidence>
<dbReference type="SMART" id="SM00861">
    <property type="entry name" value="Transket_pyr"/>
    <property type="match status" value="1"/>
</dbReference>
<dbReference type="InterPro" id="IPR005474">
    <property type="entry name" value="Transketolase_N"/>
</dbReference>
<evidence type="ECO:0000256" key="1">
    <source>
        <dbReference type="ARBA" id="ARBA00001946"/>
    </source>
</evidence>
<dbReference type="AlphaFoldDB" id="A0A9W6JA53"/>
<dbReference type="EC" id="1.2.4.1" evidence="7"/>
<evidence type="ECO:0000259" key="9">
    <source>
        <dbReference type="SMART" id="SM00861"/>
    </source>
</evidence>
<protein>
    <recommendedName>
        <fullName evidence="5 7">Pyruvate dehydrogenase E1 component</fullName>
        <ecNumber evidence="7">1.2.4.1</ecNumber>
    </recommendedName>
</protein>
<comment type="function">
    <text evidence="3 7">Component of the pyruvate dehydrogenase (PDH) complex, that catalyzes the overall conversion of pyruvate to acetyl-CoA and CO(2).</text>
</comment>
<keyword evidence="7" id="KW-0786">Thiamine pyrophosphate</keyword>
<evidence type="ECO:0000256" key="4">
    <source>
        <dbReference type="ARBA" id="ARBA00007131"/>
    </source>
</evidence>
<gene>
    <name evidence="10" type="ORF">GCM10017643_26440</name>
</gene>
<comment type="catalytic activity">
    <reaction evidence="6 7">
        <text>N(6)-[(R)-lipoyl]-L-lysyl-[protein] + pyruvate + H(+) = N(6)-[(R)-S(8)-acetyldihydrolipoyl]-L-lysyl-[protein] + CO2</text>
        <dbReference type="Rhea" id="RHEA:19189"/>
        <dbReference type="Rhea" id="RHEA-COMP:10474"/>
        <dbReference type="Rhea" id="RHEA-COMP:10478"/>
        <dbReference type="ChEBI" id="CHEBI:15361"/>
        <dbReference type="ChEBI" id="CHEBI:15378"/>
        <dbReference type="ChEBI" id="CHEBI:16526"/>
        <dbReference type="ChEBI" id="CHEBI:83099"/>
        <dbReference type="ChEBI" id="CHEBI:83111"/>
        <dbReference type="EC" id="1.2.4.1"/>
    </reaction>
</comment>
<keyword evidence="8" id="KW-0479">Metal-binding</keyword>
<comment type="similarity">
    <text evidence="4">Belongs to the transketolase family.</text>
</comment>
<evidence type="ECO:0000313" key="10">
    <source>
        <dbReference type="EMBL" id="GLK72528.1"/>
    </source>
</evidence>
<evidence type="ECO:0000256" key="3">
    <source>
        <dbReference type="ARBA" id="ARBA00003157"/>
    </source>
</evidence>
<keyword evidence="7 10" id="KW-0670">Pyruvate</keyword>
<keyword evidence="11" id="KW-1185">Reference proteome</keyword>
<dbReference type="GO" id="GO:0046872">
    <property type="term" value="F:metal ion binding"/>
    <property type="evidence" value="ECO:0007669"/>
    <property type="project" value="UniProtKB-KW"/>
</dbReference>
<feature type="domain" description="Transketolase-like pyrimidine-binding" evidence="9">
    <location>
        <begin position="417"/>
        <end position="622"/>
    </location>
</feature>
<dbReference type="EMBL" id="BSFJ01000017">
    <property type="protein sequence ID" value="GLK72528.1"/>
    <property type="molecule type" value="Genomic_DNA"/>
</dbReference>